<proteinExistence type="predicted"/>
<feature type="region of interest" description="Disordered" evidence="1">
    <location>
        <begin position="1"/>
        <end position="56"/>
    </location>
</feature>
<comment type="caution">
    <text evidence="2">The sequence shown here is derived from an EMBL/GenBank/DDBJ whole genome shotgun (WGS) entry which is preliminary data.</text>
</comment>
<accession>A0A1Q5UHJ9</accession>
<sequence>MSWDRVIQDSDEDEPLGDDGVEAEALIDPHQSHESPRQQLPDNSAYHGDEQQANYPTEHQVAQEVGTGSDLGVNFDQFLQSQEMSQSAVTLSQQRREERWIPSTGDGGCGSIGALESRHGRLAGLLAIHPCI</sequence>
<dbReference type="AlphaFoldDB" id="A0A1Q5UHJ9"/>
<evidence type="ECO:0000313" key="3">
    <source>
        <dbReference type="Proteomes" id="UP000186955"/>
    </source>
</evidence>
<name>A0A1Q5UHJ9_9EURO</name>
<reference evidence="2 3" key="1">
    <citation type="submission" date="2016-10" db="EMBL/GenBank/DDBJ databases">
        <title>Genome sequence of the ascomycete fungus Penicillium subrubescens.</title>
        <authorList>
            <person name="De Vries R.P."/>
            <person name="Peng M."/>
            <person name="Dilokpimol A."/>
            <person name="Hilden K."/>
            <person name="Makela M.R."/>
            <person name="Grigoriev I."/>
            <person name="Riley R."/>
            <person name="Granchi Z."/>
        </authorList>
    </citation>
    <scope>NUCLEOTIDE SEQUENCE [LARGE SCALE GENOMIC DNA]</scope>
    <source>
        <strain evidence="2 3">CBS 132785</strain>
    </source>
</reference>
<feature type="region of interest" description="Disordered" evidence="1">
    <location>
        <begin position="84"/>
        <end position="108"/>
    </location>
</feature>
<evidence type="ECO:0000256" key="1">
    <source>
        <dbReference type="SAM" id="MobiDB-lite"/>
    </source>
</evidence>
<feature type="compositionally biased region" description="Acidic residues" evidence="1">
    <location>
        <begin position="9"/>
        <end position="22"/>
    </location>
</feature>
<organism evidence="2 3">
    <name type="scientific">Penicillium subrubescens</name>
    <dbReference type="NCBI Taxonomy" id="1316194"/>
    <lineage>
        <taxon>Eukaryota</taxon>
        <taxon>Fungi</taxon>
        <taxon>Dikarya</taxon>
        <taxon>Ascomycota</taxon>
        <taxon>Pezizomycotina</taxon>
        <taxon>Eurotiomycetes</taxon>
        <taxon>Eurotiomycetidae</taxon>
        <taxon>Eurotiales</taxon>
        <taxon>Aspergillaceae</taxon>
        <taxon>Penicillium</taxon>
    </lineage>
</organism>
<dbReference type="Proteomes" id="UP000186955">
    <property type="component" value="Unassembled WGS sequence"/>
</dbReference>
<evidence type="ECO:0000313" key="2">
    <source>
        <dbReference type="EMBL" id="OKP11968.1"/>
    </source>
</evidence>
<gene>
    <name evidence="2" type="ORF">PENSUB_2520</name>
</gene>
<dbReference type="EMBL" id="MNBE01000255">
    <property type="protein sequence ID" value="OKP11968.1"/>
    <property type="molecule type" value="Genomic_DNA"/>
</dbReference>
<keyword evidence="3" id="KW-1185">Reference proteome</keyword>
<protein>
    <submittedName>
        <fullName evidence="2">Uncharacterized protein</fullName>
    </submittedName>
</protein>
<feature type="compositionally biased region" description="Polar residues" evidence="1">
    <location>
        <begin position="84"/>
        <end position="93"/>
    </location>
</feature>